<dbReference type="EMBL" id="VDUY01000009">
    <property type="protein sequence ID" value="TXL62629.1"/>
    <property type="molecule type" value="Genomic_DNA"/>
</dbReference>
<dbReference type="RefSeq" id="WP_147705802.1">
    <property type="nucleotide sequence ID" value="NZ_VDUY01000009.1"/>
</dbReference>
<gene>
    <name evidence="2" type="ORF">FHP08_17545</name>
</gene>
<dbReference type="InterPro" id="IPR011008">
    <property type="entry name" value="Dimeric_a/b-barrel"/>
</dbReference>
<dbReference type="SUPFAM" id="SSF54909">
    <property type="entry name" value="Dimeric alpha+beta barrel"/>
    <property type="match status" value="1"/>
</dbReference>
<dbReference type="OrthoDB" id="516779at2"/>
<dbReference type="Gene3D" id="3.30.70.100">
    <property type="match status" value="1"/>
</dbReference>
<dbReference type="Pfam" id="PF07045">
    <property type="entry name" value="DUF1330"/>
    <property type="match status" value="1"/>
</dbReference>
<dbReference type="PANTHER" id="PTHR41521">
    <property type="match status" value="1"/>
</dbReference>
<name>A0A5C8NLP1_9BURK</name>
<feature type="domain" description="DUF1330" evidence="1">
    <location>
        <begin position="2"/>
        <end position="96"/>
    </location>
</feature>
<accession>A0A5C8NLP1</accession>
<protein>
    <submittedName>
        <fullName evidence="2">DUF1330 domain-containing protein</fullName>
    </submittedName>
</protein>
<dbReference type="AlphaFoldDB" id="A0A5C8NLP1"/>
<reference evidence="2 3" key="1">
    <citation type="submission" date="2019-06" db="EMBL/GenBank/DDBJ databases">
        <title>Quisquiliibacterium sp. nov., isolated from a maize field.</title>
        <authorList>
            <person name="Lin S.-Y."/>
            <person name="Tsai C.-F."/>
            <person name="Young C.-C."/>
        </authorList>
    </citation>
    <scope>NUCLEOTIDE SEQUENCE [LARGE SCALE GENOMIC DNA]</scope>
    <source>
        <strain evidence="2 3">CC-CFT501</strain>
    </source>
</reference>
<proteinExistence type="predicted"/>
<comment type="caution">
    <text evidence="2">The sequence shown here is derived from an EMBL/GenBank/DDBJ whole genome shotgun (WGS) entry which is preliminary data.</text>
</comment>
<dbReference type="PANTHER" id="PTHR41521:SF4">
    <property type="entry name" value="BLR0684 PROTEIN"/>
    <property type="match status" value="1"/>
</dbReference>
<sequence>MTAYVIADVKVSDPEKYKGYMALSPEAVRAGGGEFVVRGGAHQVLEGDWRPNRMVVLKFPSYEQAKAFHDSALYRQARDARAGATEFFNMVVVQGVDEQ</sequence>
<evidence type="ECO:0000313" key="3">
    <source>
        <dbReference type="Proteomes" id="UP000321548"/>
    </source>
</evidence>
<organism evidence="2 3">
    <name type="scientific">Zeimonas arvi</name>
    <dbReference type="NCBI Taxonomy" id="2498847"/>
    <lineage>
        <taxon>Bacteria</taxon>
        <taxon>Pseudomonadati</taxon>
        <taxon>Pseudomonadota</taxon>
        <taxon>Betaproteobacteria</taxon>
        <taxon>Burkholderiales</taxon>
        <taxon>Burkholderiaceae</taxon>
        <taxon>Zeimonas</taxon>
    </lineage>
</organism>
<evidence type="ECO:0000259" key="1">
    <source>
        <dbReference type="Pfam" id="PF07045"/>
    </source>
</evidence>
<dbReference type="InterPro" id="IPR010753">
    <property type="entry name" value="DUF1330"/>
</dbReference>
<evidence type="ECO:0000313" key="2">
    <source>
        <dbReference type="EMBL" id="TXL62629.1"/>
    </source>
</evidence>
<keyword evidence="3" id="KW-1185">Reference proteome</keyword>
<dbReference type="Proteomes" id="UP000321548">
    <property type="component" value="Unassembled WGS sequence"/>
</dbReference>